<dbReference type="GO" id="GO:0005737">
    <property type="term" value="C:cytoplasm"/>
    <property type="evidence" value="ECO:0007669"/>
    <property type="project" value="InterPro"/>
</dbReference>
<evidence type="ECO:0000256" key="1">
    <source>
        <dbReference type="ARBA" id="ARBA00022598"/>
    </source>
</evidence>
<protein>
    <submittedName>
        <fullName evidence="8">UDP-N-acetylmuramoylalanine-d-glutamate ligase</fullName>
        <ecNumber evidence="8">6.3.2.9</ecNumber>
    </submittedName>
</protein>
<evidence type="ECO:0000256" key="2">
    <source>
        <dbReference type="ARBA" id="ARBA00022741"/>
    </source>
</evidence>
<proteinExistence type="predicted"/>
<organism evidence="8 9">
    <name type="scientific">Sporolactobacillus inulinus</name>
    <dbReference type="NCBI Taxonomy" id="2078"/>
    <lineage>
        <taxon>Bacteria</taxon>
        <taxon>Bacillati</taxon>
        <taxon>Bacillota</taxon>
        <taxon>Bacilli</taxon>
        <taxon>Bacillales</taxon>
        <taxon>Sporolactobacillaceae</taxon>
        <taxon>Sporolactobacillus</taxon>
    </lineage>
</organism>
<dbReference type="EC" id="6.3.2.9" evidence="8"/>
<feature type="domain" description="Mur ligase central" evidence="7">
    <location>
        <begin position="117"/>
        <end position="208"/>
    </location>
</feature>
<evidence type="ECO:0000313" key="9">
    <source>
        <dbReference type="Proteomes" id="UP000319716"/>
    </source>
</evidence>
<keyword evidence="5" id="KW-0573">Peptidoglycan synthesis</keyword>
<evidence type="ECO:0000259" key="7">
    <source>
        <dbReference type="Pfam" id="PF08245"/>
    </source>
</evidence>
<reference evidence="8 9" key="1">
    <citation type="submission" date="2017-11" db="EMBL/GenBank/DDBJ databases">
        <title>Draft Genome Sequence of Sporolactobacillus inulinus NBRC 111894 Isolated from Koso, a Japanese Sugar-Vegetable Fermented Beverage.</title>
        <authorList>
            <person name="Chiou T.Y."/>
            <person name="Oshima K."/>
            <person name="Suda W."/>
            <person name="Hattori M."/>
            <person name="Takahashi T."/>
        </authorList>
    </citation>
    <scope>NUCLEOTIDE SEQUENCE [LARGE SCALE GENOMIC DNA]</scope>
    <source>
        <strain evidence="8 9">NBRC111894</strain>
    </source>
</reference>
<name>A0A4Y1ZBS6_9BACL</name>
<keyword evidence="1 8" id="KW-0436">Ligase</keyword>
<dbReference type="Gene3D" id="3.40.50.720">
    <property type="entry name" value="NAD(P)-binding Rossmann-like Domain"/>
    <property type="match status" value="1"/>
</dbReference>
<keyword evidence="3" id="KW-0067">ATP-binding</keyword>
<dbReference type="Pfam" id="PF21799">
    <property type="entry name" value="MurD-like_N"/>
    <property type="match status" value="1"/>
</dbReference>
<evidence type="ECO:0000313" key="8">
    <source>
        <dbReference type="EMBL" id="GAY76479.1"/>
    </source>
</evidence>
<keyword evidence="6" id="KW-0961">Cell wall biogenesis/degradation</keyword>
<dbReference type="GO" id="GO:0009252">
    <property type="term" value="P:peptidoglycan biosynthetic process"/>
    <property type="evidence" value="ECO:0007669"/>
    <property type="project" value="UniProtKB-KW"/>
</dbReference>
<keyword evidence="2" id="KW-0547">Nucleotide-binding</keyword>
<dbReference type="EMBL" id="BEXB01000014">
    <property type="protein sequence ID" value="GAY76479.1"/>
    <property type="molecule type" value="Genomic_DNA"/>
</dbReference>
<evidence type="ECO:0000256" key="6">
    <source>
        <dbReference type="ARBA" id="ARBA00023316"/>
    </source>
</evidence>
<gene>
    <name evidence="8" type="ORF">NBRC111894_2033</name>
</gene>
<sequence>MKALNTFANKKVLVLGLAKSGYAAAKLMKELGADVTVNDRGDLSQNEHAKDLAKLGVRIVGGGHPLELIDHTTALMIKNPGIPYSNPMIKRAETLGIPVVTEVEIAGRLADAPFIGITGSNGKTTTTMLIGEMMKGSSYEPIVAGNIGTALTSVVQKANEKNVIVAELSSFQLQGTIDFHPHVAVVLNIFDHHLDYHGTVENYAKAKSSDYGQSDCR</sequence>
<dbReference type="PANTHER" id="PTHR43692:SF1">
    <property type="entry name" value="UDP-N-ACETYLMURAMOYLALANINE--D-GLUTAMATE LIGASE"/>
    <property type="match status" value="1"/>
</dbReference>
<dbReference type="SUPFAM" id="SSF53623">
    <property type="entry name" value="MurD-like peptide ligases, catalytic domain"/>
    <property type="match status" value="1"/>
</dbReference>
<dbReference type="PANTHER" id="PTHR43692">
    <property type="entry name" value="UDP-N-ACETYLMURAMOYLALANINE--D-GLUTAMATE LIGASE"/>
    <property type="match status" value="1"/>
</dbReference>
<evidence type="ECO:0000256" key="4">
    <source>
        <dbReference type="ARBA" id="ARBA00022960"/>
    </source>
</evidence>
<keyword evidence="4" id="KW-0133">Cell shape</keyword>
<evidence type="ECO:0000256" key="5">
    <source>
        <dbReference type="ARBA" id="ARBA00022984"/>
    </source>
</evidence>
<dbReference type="AlphaFoldDB" id="A0A4Y1ZBS6"/>
<dbReference type="Proteomes" id="UP000319716">
    <property type="component" value="Unassembled WGS sequence"/>
</dbReference>
<dbReference type="InterPro" id="IPR036565">
    <property type="entry name" value="Mur-like_cat_sf"/>
</dbReference>
<accession>A0A4Y1ZBS6</accession>
<comment type="caution">
    <text evidence="8">The sequence shown here is derived from an EMBL/GenBank/DDBJ whole genome shotgun (WGS) entry which is preliminary data.</text>
</comment>
<dbReference type="SUPFAM" id="SSF51984">
    <property type="entry name" value="MurCD N-terminal domain"/>
    <property type="match status" value="1"/>
</dbReference>
<dbReference type="GO" id="GO:0071555">
    <property type="term" value="P:cell wall organization"/>
    <property type="evidence" value="ECO:0007669"/>
    <property type="project" value="UniProtKB-KW"/>
</dbReference>
<dbReference type="GO" id="GO:0051301">
    <property type="term" value="P:cell division"/>
    <property type="evidence" value="ECO:0007669"/>
    <property type="project" value="InterPro"/>
</dbReference>
<evidence type="ECO:0000256" key="3">
    <source>
        <dbReference type="ARBA" id="ARBA00022840"/>
    </source>
</evidence>
<dbReference type="Gene3D" id="3.40.1190.10">
    <property type="entry name" value="Mur-like, catalytic domain"/>
    <property type="match status" value="1"/>
</dbReference>
<dbReference type="InterPro" id="IPR013221">
    <property type="entry name" value="Mur_ligase_cen"/>
</dbReference>
<dbReference type="InterPro" id="IPR005762">
    <property type="entry name" value="MurD"/>
</dbReference>
<dbReference type="GO" id="GO:0008764">
    <property type="term" value="F:UDP-N-acetylmuramoylalanine-D-glutamate ligase activity"/>
    <property type="evidence" value="ECO:0007669"/>
    <property type="project" value="UniProtKB-EC"/>
</dbReference>
<dbReference type="Pfam" id="PF08245">
    <property type="entry name" value="Mur_ligase_M"/>
    <property type="match status" value="1"/>
</dbReference>
<dbReference type="GO" id="GO:0005524">
    <property type="term" value="F:ATP binding"/>
    <property type="evidence" value="ECO:0007669"/>
    <property type="project" value="UniProtKB-KW"/>
</dbReference>
<dbReference type="GO" id="GO:0008360">
    <property type="term" value="P:regulation of cell shape"/>
    <property type="evidence" value="ECO:0007669"/>
    <property type="project" value="UniProtKB-KW"/>
</dbReference>